<accession>A0ABQ9IM28</accession>
<organism evidence="1 2">
    <name type="scientific">Dryococelus australis</name>
    <dbReference type="NCBI Taxonomy" id="614101"/>
    <lineage>
        <taxon>Eukaryota</taxon>
        <taxon>Metazoa</taxon>
        <taxon>Ecdysozoa</taxon>
        <taxon>Arthropoda</taxon>
        <taxon>Hexapoda</taxon>
        <taxon>Insecta</taxon>
        <taxon>Pterygota</taxon>
        <taxon>Neoptera</taxon>
        <taxon>Polyneoptera</taxon>
        <taxon>Phasmatodea</taxon>
        <taxon>Verophasmatodea</taxon>
        <taxon>Anareolatae</taxon>
        <taxon>Phasmatidae</taxon>
        <taxon>Eurycanthinae</taxon>
        <taxon>Dryococelus</taxon>
    </lineage>
</organism>
<gene>
    <name evidence="1" type="ORF">PR048_003074</name>
</gene>
<dbReference type="EMBL" id="JARBHB010000001">
    <property type="protein sequence ID" value="KAJ8897724.1"/>
    <property type="molecule type" value="Genomic_DNA"/>
</dbReference>
<evidence type="ECO:0000313" key="1">
    <source>
        <dbReference type="EMBL" id="KAJ8897724.1"/>
    </source>
</evidence>
<sequence length="353" mass="40761">MCARIAPSLGDRAVNTLDSCHDDGQRSIPGGSQSEFRILGTWRTFPTAGRFPGQLPLPSPFRRCIMLHSFHDKLIAKLEVLSGDMMADDIVCHAKFASKQYNYENDKKLRDVLLNTNLTLPFQLKKKVYKHPKMAISYNYWQFLERKFLLDQLNEIFPKENWNLDIENDLCLKMFLAYIDFRNSKSKLDTMHRNNELYYKPATIFQGDLAYYEFFGRKLIYVIDCLYRKTTVVKEKTDIKFSVDFDKAIEAGTICNIILISQRNLTYNYLKERINEDTHIFKNNKLRKRMSADGTPTSLDIFLVECPDDKDPVRRVSSLNIGPCLVTTGLLGGGLFLSAQGFVQLPRSMFVHS</sequence>
<proteinExistence type="predicted"/>
<evidence type="ECO:0000313" key="2">
    <source>
        <dbReference type="Proteomes" id="UP001159363"/>
    </source>
</evidence>
<dbReference type="Proteomes" id="UP001159363">
    <property type="component" value="Chromosome 1"/>
</dbReference>
<protein>
    <submittedName>
        <fullName evidence="1">Uncharacterized protein</fullName>
    </submittedName>
</protein>
<keyword evidence="2" id="KW-1185">Reference proteome</keyword>
<comment type="caution">
    <text evidence="1">The sequence shown here is derived from an EMBL/GenBank/DDBJ whole genome shotgun (WGS) entry which is preliminary data.</text>
</comment>
<reference evidence="1 2" key="1">
    <citation type="submission" date="2023-02" db="EMBL/GenBank/DDBJ databases">
        <title>LHISI_Scaffold_Assembly.</title>
        <authorList>
            <person name="Stuart O.P."/>
            <person name="Cleave R."/>
            <person name="Magrath M.J.L."/>
            <person name="Mikheyev A.S."/>
        </authorList>
    </citation>
    <scope>NUCLEOTIDE SEQUENCE [LARGE SCALE GENOMIC DNA]</scope>
    <source>
        <strain evidence="1">Daus_M_001</strain>
        <tissue evidence="1">Leg muscle</tissue>
    </source>
</reference>
<name>A0ABQ9IM28_9NEOP</name>